<protein>
    <submittedName>
        <fullName evidence="1">DUF6483 family protein</fullName>
    </submittedName>
</protein>
<dbReference type="AlphaFoldDB" id="A0A9D2VVK8"/>
<comment type="caution">
    <text evidence="1">The sequence shown here is derived from an EMBL/GenBank/DDBJ whole genome shotgun (WGS) entry which is preliminary data.</text>
</comment>
<evidence type="ECO:0000313" key="2">
    <source>
        <dbReference type="Proteomes" id="UP000813420"/>
    </source>
</evidence>
<reference evidence="1" key="2">
    <citation type="submission" date="2021-09" db="EMBL/GenBank/DDBJ databases">
        <authorList>
            <person name="Gilroy R."/>
        </authorList>
    </citation>
    <scope>NUCLEOTIDE SEQUENCE</scope>
    <source>
        <strain evidence="1">USAMLcec4-12693</strain>
    </source>
</reference>
<evidence type="ECO:0000313" key="1">
    <source>
        <dbReference type="EMBL" id="HJH48774.1"/>
    </source>
</evidence>
<organism evidence="1 2">
    <name type="scientific">Merdimonas faecis</name>
    <dbReference type="NCBI Taxonomy" id="1653435"/>
    <lineage>
        <taxon>Bacteria</taxon>
        <taxon>Bacillati</taxon>
        <taxon>Bacillota</taxon>
        <taxon>Clostridia</taxon>
        <taxon>Lachnospirales</taxon>
        <taxon>Lachnospiraceae</taxon>
        <taxon>Merdimonas</taxon>
    </lineage>
</organism>
<proteinExistence type="predicted"/>
<name>A0A9D2VVK8_9FIRM</name>
<sequence>MIEDKDYIMRLTHEVVRTLIRLLFQKDIDKDEEAGVSAEMAVRYRELLAMIKDGQVNEAENLLLDEMDPDNPAYFELGLLFYEKLGAQTEEFLESHNYTQDEVVEGLKYFVDCYGYGDLWDTISR</sequence>
<dbReference type="OrthoDB" id="1650869at2"/>
<gene>
    <name evidence="1" type="ORF">K8V39_00745</name>
</gene>
<dbReference type="InterPro" id="IPR045507">
    <property type="entry name" value="DUF6483"/>
</dbReference>
<dbReference type="EMBL" id="DYXE01000008">
    <property type="protein sequence ID" value="HJH48774.1"/>
    <property type="molecule type" value="Genomic_DNA"/>
</dbReference>
<dbReference type="Proteomes" id="UP000813420">
    <property type="component" value="Unassembled WGS sequence"/>
</dbReference>
<reference evidence="1" key="1">
    <citation type="journal article" date="2021" name="PeerJ">
        <title>Extensive microbial diversity within the chicken gut microbiome revealed by metagenomics and culture.</title>
        <authorList>
            <person name="Gilroy R."/>
            <person name="Ravi A."/>
            <person name="Getino M."/>
            <person name="Pursley I."/>
            <person name="Horton D.L."/>
            <person name="Alikhan N.F."/>
            <person name="Baker D."/>
            <person name="Gharbi K."/>
            <person name="Hall N."/>
            <person name="Watson M."/>
            <person name="Adriaenssens E.M."/>
            <person name="Foster-Nyarko E."/>
            <person name="Jarju S."/>
            <person name="Secka A."/>
            <person name="Antonio M."/>
            <person name="Oren A."/>
            <person name="Chaudhuri R.R."/>
            <person name="La Ragione R."/>
            <person name="Hildebrand F."/>
            <person name="Pallen M.J."/>
        </authorList>
    </citation>
    <scope>NUCLEOTIDE SEQUENCE</scope>
    <source>
        <strain evidence="1">USAMLcec4-12693</strain>
    </source>
</reference>
<dbReference type="Pfam" id="PF20092">
    <property type="entry name" value="DUF6483"/>
    <property type="match status" value="1"/>
</dbReference>
<accession>A0A9D2VVK8</accession>
<dbReference type="RefSeq" id="WP_070087693.1">
    <property type="nucleotide sequence ID" value="NZ_CABMJS010000006.1"/>
</dbReference>